<gene>
    <name evidence="2" type="ORF">JTE90_005834</name>
</gene>
<comment type="caution">
    <text evidence="2">The sequence shown here is derived from an EMBL/GenBank/DDBJ whole genome shotgun (WGS) entry which is preliminary data.</text>
</comment>
<name>A0AAV6V4J1_9ARAC</name>
<dbReference type="Proteomes" id="UP000827092">
    <property type="component" value="Unassembled WGS sequence"/>
</dbReference>
<keyword evidence="3" id="KW-1185">Reference proteome</keyword>
<dbReference type="AlphaFoldDB" id="A0AAV6V4J1"/>
<evidence type="ECO:0000256" key="1">
    <source>
        <dbReference type="SAM" id="MobiDB-lite"/>
    </source>
</evidence>
<feature type="compositionally biased region" description="Polar residues" evidence="1">
    <location>
        <begin position="55"/>
        <end position="70"/>
    </location>
</feature>
<reference evidence="2 3" key="1">
    <citation type="journal article" date="2022" name="Nat. Ecol. Evol.">
        <title>A masculinizing supergene underlies an exaggerated male reproductive morph in a spider.</title>
        <authorList>
            <person name="Hendrickx F."/>
            <person name="De Corte Z."/>
            <person name="Sonet G."/>
            <person name="Van Belleghem S.M."/>
            <person name="Kostlbacher S."/>
            <person name="Vangestel C."/>
        </authorList>
    </citation>
    <scope>NUCLEOTIDE SEQUENCE [LARGE SCALE GENOMIC DNA]</scope>
    <source>
        <strain evidence="2">W744_W776</strain>
    </source>
</reference>
<evidence type="ECO:0000313" key="3">
    <source>
        <dbReference type="Proteomes" id="UP000827092"/>
    </source>
</evidence>
<dbReference type="EMBL" id="JAFNEN010000174">
    <property type="protein sequence ID" value="KAG8190798.1"/>
    <property type="molecule type" value="Genomic_DNA"/>
</dbReference>
<feature type="region of interest" description="Disordered" evidence="1">
    <location>
        <begin position="46"/>
        <end position="70"/>
    </location>
</feature>
<proteinExistence type="predicted"/>
<protein>
    <submittedName>
        <fullName evidence="2">Uncharacterized protein</fullName>
    </submittedName>
</protein>
<accession>A0AAV6V4J1</accession>
<sequence length="70" mass="8006">MPTQQSPIVHLSLQTSKTNGKSSIGIYTREALPKENKRLPNHRKINIREDHGPVQRNNIQSPYTNSIEWG</sequence>
<evidence type="ECO:0000313" key="2">
    <source>
        <dbReference type="EMBL" id="KAG8190798.1"/>
    </source>
</evidence>
<organism evidence="2 3">
    <name type="scientific">Oedothorax gibbosus</name>
    <dbReference type="NCBI Taxonomy" id="931172"/>
    <lineage>
        <taxon>Eukaryota</taxon>
        <taxon>Metazoa</taxon>
        <taxon>Ecdysozoa</taxon>
        <taxon>Arthropoda</taxon>
        <taxon>Chelicerata</taxon>
        <taxon>Arachnida</taxon>
        <taxon>Araneae</taxon>
        <taxon>Araneomorphae</taxon>
        <taxon>Entelegynae</taxon>
        <taxon>Araneoidea</taxon>
        <taxon>Linyphiidae</taxon>
        <taxon>Erigoninae</taxon>
        <taxon>Oedothorax</taxon>
    </lineage>
</organism>